<dbReference type="GO" id="GO:0006631">
    <property type="term" value="P:fatty acid metabolic process"/>
    <property type="evidence" value="ECO:0000318"/>
    <property type="project" value="GO_Central"/>
</dbReference>
<evidence type="ECO:0000256" key="1">
    <source>
        <dbReference type="ARBA" id="ARBA00007166"/>
    </source>
</evidence>
<keyword evidence="4" id="KW-1185">Reference proteome</keyword>
<dbReference type="GO" id="GO:0009570">
    <property type="term" value="C:chloroplast stroma"/>
    <property type="evidence" value="ECO:0000318"/>
    <property type="project" value="GO_Central"/>
</dbReference>
<reference evidence="4" key="1">
    <citation type="journal article" date="2013" name="Science">
        <title>The Amborella genome and the evolution of flowering plants.</title>
        <authorList>
            <consortium name="Amborella Genome Project"/>
        </authorList>
    </citation>
    <scope>NUCLEOTIDE SEQUENCE [LARGE SCALE GENOMIC DNA]</scope>
</reference>
<sequence>MAMGVGLGVGLAMASSFSDQRGSLLQKAMDWFSASQNSIPHLWASLSLASEKTITESRTGTSFLAVLYETQQLVGIGIRKKSIIGIKNINVYAFGIYADASDMKEALYEKYRPLSADELKENKDFYGDIMDSDISMTVRLEIVYGRLSIASVRSAFEETVGSRLQKFSGADNKELLQRFTTQFKDEYKLPRGTIIDLSRQHGHILQTKINGEVVGSVQSQLLCKSIFDLYIGEDPFDRDAKQEIGHGLASLLKN</sequence>
<dbReference type="SUPFAM" id="SSF54626">
    <property type="entry name" value="Chalcone isomerase"/>
    <property type="match status" value="1"/>
</dbReference>
<dbReference type="AlphaFoldDB" id="W1NZN4"/>
<protein>
    <recommendedName>
        <fullName evidence="2">Chalcone isomerase domain-containing protein</fullName>
    </recommendedName>
</protein>
<proteinExistence type="inferred from homology"/>
<dbReference type="OrthoDB" id="18193at2759"/>
<dbReference type="OMA" id="PWGSITL"/>
<dbReference type="eggNOG" id="ENOG502QQ8D">
    <property type="taxonomic scope" value="Eukaryota"/>
</dbReference>
<evidence type="ECO:0000313" key="4">
    <source>
        <dbReference type="Proteomes" id="UP000017836"/>
    </source>
</evidence>
<feature type="domain" description="Chalcone isomerase" evidence="2">
    <location>
        <begin position="70"/>
        <end position="244"/>
    </location>
</feature>
<dbReference type="Pfam" id="PF16035">
    <property type="entry name" value="Chalcone_2"/>
    <property type="match status" value="1"/>
</dbReference>
<dbReference type="InterPro" id="IPR016089">
    <property type="entry name" value="Chalcone_isomerase_bundle_sf"/>
</dbReference>
<dbReference type="Proteomes" id="UP000017836">
    <property type="component" value="Unassembled WGS sequence"/>
</dbReference>
<dbReference type="GO" id="GO:0016872">
    <property type="term" value="F:intramolecular lyase activity"/>
    <property type="evidence" value="ECO:0007669"/>
    <property type="project" value="InterPro"/>
</dbReference>
<dbReference type="Gene3D" id="3.50.70.10">
    <property type="match status" value="1"/>
</dbReference>
<name>W1NZN4_AMBTC</name>
<dbReference type="GO" id="GO:0005504">
    <property type="term" value="F:fatty acid binding"/>
    <property type="evidence" value="ECO:0000318"/>
    <property type="project" value="GO_Central"/>
</dbReference>
<comment type="similarity">
    <text evidence="1">Belongs to the chalcone isomerase family.</text>
</comment>
<accession>W1NZN4</accession>
<dbReference type="InterPro" id="IPR016088">
    <property type="entry name" value="Chalcone_isomerase_3-sand"/>
</dbReference>
<dbReference type="Gramene" id="ERN00819">
    <property type="protein sequence ID" value="ERN00819"/>
    <property type="gene ID" value="AMTR_s00103p00049220"/>
</dbReference>
<dbReference type="KEGG" id="atr:18428890"/>
<dbReference type="InterPro" id="IPR016087">
    <property type="entry name" value="Chalcone_isomerase"/>
</dbReference>
<dbReference type="InterPro" id="IPR036298">
    <property type="entry name" value="Chalcone_isomerase_sf"/>
</dbReference>
<dbReference type="PANTHER" id="PTHR47589">
    <property type="entry name" value="FATTY-ACID-BINDING PROTEIN 1"/>
    <property type="match status" value="1"/>
</dbReference>
<dbReference type="Gene3D" id="1.10.890.20">
    <property type="match status" value="1"/>
</dbReference>
<gene>
    <name evidence="3" type="ORF">AMTR_s00103p00049220</name>
</gene>
<dbReference type="InterPro" id="IPR044228">
    <property type="entry name" value="FAP1"/>
</dbReference>
<dbReference type="HOGENOM" id="CLU_070923_1_0_1"/>
<dbReference type="EMBL" id="KI394805">
    <property type="protein sequence ID" value="ERN00819.1"/>
    <property type="molecule type" value="Genomic_DNA"/>
</dbReference>
<evidence type="ECO:0000313" key="3">
    <source>
        <dbReference type="EMBL" id="ERN00819.1"/>
    </source>
</evidence>
<organism evidence="3 4">
    <name type="scientific">Amborella trichopoda</name>
    <dbReference type="NCBI Taxonomy" id="13333"/>
    <lineage>
        <taxon>Eukaryota</taxon>
        <taxon>Viridiplantae</taxon>
        <taxon>Streptophyta</taxon>
        <taxon>Embryophyta</taxon>
        <taxon>Tracheophyta</taxon>
        <taxon>Spermatophyta</taxon>
        <taxon>Magnoliopsida</taxon>
        <taxon>Amborellales</taxon>
        <taxon>Amborellaceae</taxon>
        <taxon>Amborella</taxon>
    </lineage>
</organism>
<dbReference type="PANTHER" id="PTHR47589:SF5">
    <property type="entry name" value="CHALCONE ISOMERASE DOMAIN-CONTAINING PROTEIN"/>
    <property type="match status" value="1"/>
</dbReference>
<evidence type="ECO:0000259" key="2">
    <source>
        <dbReference type="Pfam" id="PF16035"/>
    </source>
</evidence>